<protein>
    <submittedName>
        <fullName evidence="3">Uncharacterized protein</fullName>
    </submittedName>
</protein>
<dbReference type="RefSeq" id="WP_088252196.1">
    <property type="nucleotide sequence ID" value="NZ_NIDE01000001.1"/>
</dbReference>
<keyword evidence="2" id="KW-0472">Membrane</keyword>
<dbReference type="OrthoDB" id="260428at2"/>
<proteinExistence type="predicted"/>
<feature type="transmembrane region" description="Helical" evidence="2">
    <location>
        <begin position="270"/>
        <end position="297"/>
    </location>
</feature>
<feature type="region of interest" description="Disordered" evidence="1">
    <location>
        <begin position="548"/>
        <end position="604"/>
    </location>
</feature>
<gene>
    <name evidence="3" type="ORF">FRUB_00746</name>
</gene>
<accession>A0A225EFM9</accession>
<feature type="transmembrane region" description="Helical" evidence="2">
    <location>
        <begin position="331"/>
        <end position="356"/>
    </location>
</feature>
<feature type="transmembrane region" description="Helical" evidence="2">
    <location>
        <begin position="242"/>
        <end position="263"/>
    </location>
</feature>
<organism evidence="3 4">
    <name type="scientific">Fimbriiglobus ruber</name>
    <dbReference type="NCBI Taxonomy" id="1908690"/>
    <lineage>
        <taxon>Bacteria</taxon>
        <taxon>Pseudomonadati</taxon>
        <taxon>Planctomycetota</taxon>
        <taxon>Planctomycetia</taxon>
        <taxon>Gemmatales</taxon>
        <taxon>Gemmataceae</taxon>
        <taxon>Fimbriiglobus</taxon>
    </lineage>
</organism>
<evidence type="ECO:0000256" key="1">
    <source>
        <dbReference type="SAM" id="MobiDB-lite"/>
    </source>
</evidence>
<dbReference type="EMBL" id="NIDE01000001">
    <property type="protein sequence ID" value="OWK47047.1"/>
    <property type="molecule type" value="Genomic_DNA"/>
</dbReference>
<evidence type="ECO:0000313" key="3">
    <source>
        <dbReference type="EMBL" id="OWK47047.1"/>
    </source>
</evidence>
<feature type="transmembrane region" description="Helical" evidence="2">
    <location>
        <begin position="187"/>
        <end position="212"/>
    </location>
</feature>
<feature type="transmembrane region" description="Helical" evidence="2">
    <location>
        <begin position="438"/>
        <end position="463"/>
    </location>
</feature>
<comment type="caution">
    <text evidence="3">The sequence shown here is derived from an EMBL/GenBank/DDBJ whole genome shotgun (WGS) entry which is preliminary data.</text>
</comment>
<sequence>MTDGPNDAPAFPFRKAFLWTEIFRSFQVALDPRKLLVAAAGILVMSLGWYLLSCAFYYKKPLESDENYSNKYLERTLDKKADGSGYTDEEKAAARKQMYERDVAEWKVMYDLAGPDGRLRTLPWYEYRGRNPFLLFTTLVGGTSVDIHDAASEFLSGTVPVLVEPLRKFLLPVVKLLDPHANTTTRIYLLLALAWSVAVWAFFGGIITRIAAVQFAGKERTTLPQAARFVASRYSSYALSPLIPLGVVAVIVAVMAVYGFLGLIPVVGDFVLYGIGMPLVVLGGIAIAVLLVGLVGYPLMYTTLSAEGSDKFDALSRSYNYVFQAPWSFCWYSIVAILYGAVVTLFVVFMGSLAVYTGKWAISQAPLSESVGRKPDYLFIYAPESFGWKEVLLSGSPLEQKADPITDQENGRKRIVYTDANPAAAAPYRESIWKIEKIGAGMVSFWLVAVFLLVIGFSYSYFWSAATMVYLLMRKKVDETEIDEIYIEEDFPEVPIAPPPAGTPTHTTPPATGPFPIPLPTVSAPATPAVVPPVVVPPVVPPPPAISPPPAPSAVTPPANGTHLPPTLPAPPPAVHSADDHADHSAGGISIEDEPKKDGGSSLR</sequence>
<reference evidence="4" key="1">
    <citation type="submission" date="2017-06" db="EMBL/GenBank/DDBJ databases">
        <title>Genome analysis of Fimbriiglobus ruber SP5, the first member of the order Planctomycetales with confirmed chitinolytic capability.</title>
        <authorList>
            <person name="Ravin N.V."/>
            <person name="Rakitin A.L."/>
            <person name="Ivanova A.A."/>
            <person name="Beletsky A.V."/>
            <person name="Kulichevskaya I.S."/>
            <person name="Mardanov A.V."/>
            <person name="Dedysh S.N."/>
        </authorList>
    </citation>
    <scope>NUCLEOTIDE SEQUENCE [LARGE SCALE GENOMIC DNA]</scope>
    <source>
        <strain evidence="4">SP5</strain>
    </source>
</reference>
<feature type="transmembrane region" description="Helical" evidence="2">
    <location>
        <begin position="35"/>
        <end position="58"/>
    </location>
</feature>
<evidence type="ECO:0000256" key="2">
    <source>
        <dbReference type="SAM" id="Phobius"/>
    </source>
</evidence>
<dbReference type="AlphaFoldDB" id="A0A225EFM9"/>
<name>A0A225EFM9_9BACT</name>
<keyword evidence="2" id="KW-1133">Transmembrane helix</keyword>
<keyword evidence="4" id="KW-1185">Reference proteome</keyword>
<evidence type="ECO:0000313" key="4">
    <source>
        <dbReference type="Proteomes" id="UP000214646"/>
    </source>
</evidence>
<dbReference type="Proteomes" id="UP000214646">
    <property type="component" value="Unassembled WGS sequence"/>
</dbReference>
<feature type="compositionally biased region" description="Basic and acidic residues" evidence="1">
    <location>
        <begin position="593"/>
        <end position="604"/>
    </location>
</feature>
<keyword evidence="2" id="KW-0812">Transmembrane</keyword>
<feature type="region of interest" description="Disordered" evidence="1">
    <location>
        <begin position="493"/>
        <end position="517"/>
    </location>
</feature>